<evidence type="ECO:0000256" key="5">
    <source>
        <dbReference type="ARBA" id="ARBA00022801"/>
    </source>
</evidence>
<name>A0A016SGC9_9BILA</name>
<feature type="domain" description="Peptidase M1 membrane alanine aminopeptidase" evidence="8">
    <location>
        <begin position="777"/>
        <end position="1003"/>
    </location>
</feature>
<dbReference type="InterPro" id="IPR050344">
    <property type="entry name" value="Peptidase_M1_aminopeptidases"/>
</dbReference>
<dbReference type="Gene3D" id="2.60.40.1730">
    <property type="entry name" value="tricorn interacting facor f3 domain"/>
    <property type="match status" value="1"/>
</dbReference>
<evidence type="ECO:0000256" key="6">
    <source>
        <dbReference type="ARBA" id="ARBA00022833"/>
    </source>
</evidence>
<dbReference type="Gene3D" id="1.10.390.10">
    <property type="entry name" value="Neutral Protease Domain 2"/>
    <property type="match status" value="2"/>
</dbReference>
<evidence type="ECO:0000256" key="1">
    <source>
        <dbReference type="ARBA" id="ARBA00001947"/>
    </source>
</evidence>
<evidence type="ECO:0000256" key="4">
    <source>
        <dbReference type="ARBA" id="ARBA00022723"/>
    </source>
</evidence>
<evidence type="ECO:0000313" key="11">
    <source>
        <dbReference type="EMBL" id="EYB89645.1"/>
    </source>
</evidence>
<dbReference type="InterPro" id="IPR014782">
    <property type="entry name" value="Peptidase_M1_dom"/>
</dbReference>
<evidence type="ECO:0000259" key="9">
    <source>
        <dbReference type="Pfam" id="PF11838"/>
    </source>
</evidence>
<dbReference type="Pfam" id="PF01433">
    <property type="entry name" value="Peptidase_M1"/>
    <property type="match status" value="2"/>
</dbReference>
<evidence type="ECO:0000256" key="7">
    <source>
        <dbReference type="ARBA" id="ARBA00023049"/>
    </source>
</evidence>
<accession>A0A016SGC9</accession>
<dbReference type="OrthoDB" id="5868348at2759"/>
<keyword evidence="4" id="KW-0479">Metal-binding</keyword>
<dbReference type="CDD" id="cd09601">
    <property type="entry name" value="M1_APN-Q_like"/>
    <property type="match status" value="1"/>
</dbReference>
<dbReference type="Pfam" id="PF11838">
    <property type="entry name" value="ERAP1_C"/>
    <property type="match status" value="2"/>
</dbReference>
<dbReference type="GO" id="GO:0043171">
    <property type="term" value="P:peptide catabolic process"/>
    <property type="evidence" value="ECO:0007669"/>
    <property type="project" value="TreeGrafter"/>
</dbReference>
<sequence>MPRAALSSVVMVRAIGKITYQKGAMLLRLLSDVIGVEPFRDALQQLLRTHEYSTATHLNLFSCLNDVVNRANISGWCGALNVTHLMEPYFHQTSFPVIYAHADKNGLSLSQEPFNDISTQLPSAWNYKWIIPVRSGHYNSENTEILWMVPQALENSQQCPLKAINRWHVASYTTATYGRVFYDDESLNSLLKKITSEDAPIGVKISLVGDEVALVARQESKGHPYSYDRLLNILVSVFNTPLTDDPSFSLADITLPQFEFFASLIRDTIDAPLINRLFDKAFGKIYRTELWEDSSSWNANVFKYRFLPYAVMYNVGDATAMAQKTFDKIIRNCQLLYSKNGTSWCSGVPNDIHRGTYCGAAKYERDNGANFATLMQLYSEEVQVNPYFYQEYRALLEGMACTELPHALKEIISLFIESPLQPPMIFGWLKTNPSASDALYNFLANKPDEVLRYRGLSSYLDAMTYNWRTNRRLQQFSSLLDILSPRMTEEQEEVFTEYEEKIQKNIEWSAKYLTSIMRWMYDNLVVIGKERWDKRLPGIVKPKRYDVEITPYIPGSGKYGFYRNLTFDGKIKMKFAVTRRTSEVVLNAHRLVIDPDTIILEDAQHRKYDVTALGVTKDYENGILTIPVAGALFPDVEYSLSISYSGFIFDKPHRGILSNYNFYEFNGKQGWIFSTNFEGGPGSRSLMICCDEPSYKAVFNISVKHAADMTALSNMINTGTVVSKGGWAVTTFQETPKMSSYLVAICVGQFASLSTVSETGVLVRAYSWTGMEQYADFSLKIVAGTVDYMSKYFNYSFPLSKLDIMTHPQHANRDGMANWGLIIGDYEKMMVDTDYADVATLSDVAVTLARDVVQQWFGDLVTMDWWSSTFLNEGLAEYWAHIAASHVLPEQKDYFLGYSRFATTATSLWNDCGSNSSAPLISDDGGLFAPTMYLKGSAIMNVLSSAVPADVLQEGLRNFMIKKAYANASPDELWSSLTEACGSNGVKGWDGKNLDVAAFMKSWTTEKSFPILKVSVDSDYRISYRQESCINGSATWYIPIFSANRTNEEFNWFYGKYGTSPSWSLPFPLTRLDNVRGNCFVRMHYDRMLFPFMKRNMHIVEDPVTHGTILSDAWFFVSREDYSWRQFLDVFGSVDWADKPIPWIVGLQFMEKLYRSFRFTDDFQRISKYLILLMEWTYKTLGQSSNPSTKWDKRMLGSSINAWMCRLNHPGCLNTAEAQFTQFLSNCKQSHSGTAHCAGIVPDFRRTMYCYGLRQNPEAAATVYSLYREYASKANHFIRDGENLLFAMSCLNDTEELNEYVHSILDGELPMRMLSYIGDNDRTARVLYDYLRKNIREVLLSDVDFDYFVDAMTTDWSSKEQLNELIFFEITDDYKLLNEKQQTAWETAIKPHVVNSKRQQTRGGTSERRSWEETEGFCMLALVVWFCLQQRNRVPRRSRKRDPACRELLFLPENAAPRPRPLSTAVWSSLYDITRIGLEAS</sequence>
<dbReference type="InterPro" id="IPR042097">
    <property type="entry name" value="Aminopeptidase_N-like_N_sf"/>
</dbReference>
<evidence type="ECO:0008006" key="13">
    <source>
        <dbReference type="Google" id="ProtNLM"/>
    </source>
</evidence>
<dbReference type="Proteomes" id="UP000024635">
    <property type="component" value="Unassembled WGS sequence"/>
</dbReference>
<evidence type="ECO:0000259" key="10">
    <source>
        <dbReference type="Pfam" id="PF17900"/>
    </source>
</evidence>
<dbReference type="GO" id="GO:0008270">
    <property type="term" value="F:zinc ion binding"/>
    <property type="evidence" value="ECO:0007669"/>
    <property type="project" value="InterPro"/>
</dbReference>
<dbReference type="GO" id="GO:0042277">
    <property type="term" value="F:peptide binding"/>
    <property type="evidence" value="ECO:0007669"/>
    <property type="project" value="TreeGrafter"/>
</dbReference>
<dbReference type="GO" id="GO:0006508">
    <property type="term" value="P:proteolysis"/>
    <property type="evidence" value="ECO:0007669"/>
    <property type="project" value="UniProtKB-KW"/>
</dbReference>
<keyword evidence="6" id="KW-0862">Zinc</keyword>
<reference evidence="12" key="1">
    <citation type="journal article" date="2015" name="Nat. Genet.">
        <title>The genome and transcriptome of the zoonotic hookworm Ancylostoma ceylanicum identify infection-specific gene families.</title>
        <authorList>
            <person name="Schwarz E.M."/>
            <person name="Hu Y."/>
            <person name="Antoshechkin I."/>
            <person name="Miller M.M."/>
            <person name="Sternberg P.W."/>
            <person name="Aroian R.V."/>
        </authorList>
    </citation>
    <scope>NUCLEOTIDE SEQUENCE</scope>
    <source>
        <strain evidence="12">HY135</strain>
    </source>
</reference>
<protein>
    <recommendedName>
        <fullName evidence="13">Peptidase family M1</fullName>
    </recommendedName>
</protein>
<dbReference type="SUPFAM" id="SSF63737">
    <property type="entry name" value="Leukotriene A4 hydrolase N-terminal domain"/>
    <property type="match status" value="1"/>
</dbReference>
<dbReference type="PRINTS" id="PR00756">
    <property type="entry name" value="ALADIPTASE"/>
</dbReference>
<dbReference type="InterPro" id="IPR045357">
    <property type="entry name" value="Aminopeptidase_N-like_N"/>
</dbReference>
<evidence type="ECO:0000259" key="8">
    <source>
        <dbReference type="Pfam" id="PF01433"/>
    </source>
</evidence>
<comment type="caution">
    <text evidence="11">The sequence shown here is derived from an EMBL/GenBank/DDBJ whole genome shotgun (WGS) entry which is preliminary data.</text>
</comment>
<feature type="domain" description="ERAP1-like C-terminal" evidence="9">
    <location>
        <begin position="174"/>
        <end position="480"/>
    </location>
</feature>
<comment type="similarity">
    <text evidence="2">Belongs to the peptidase M1 family.</text>
</comment>
<evidence type="ECO:0000256" key="2">
    <source>
        <dbReference type="ARBA" id="ARBA00010136"/>
    </source>
</evidence>
<dbReference type="GO" id="GO:0016020">
    <property type="term" value="C:membrane"/>
    <property type="evidence" value="ECO:0007669"/>
    <property type="project" value="TreeGrafter"/>
</dbReference>
<dbReference type="InterPro" id="IPR034016">
    <property type="entry name" value="M1_APN-typ"/>
</dbReference>
<dbReference type="PANTHER" id="PTHR11533:SF293">
    <property type="entry name" value="AMINOPEPTIDASE-2-RELATED"/>
    <property type="match status" value="1"/>
</dbReference>
<keyword evidence="3" id="KW-0645">Protease</keyword>
<organism evidence="11 12">
    <name type="scientific">Ancylostoma ceylanicum</name>
    <dbReference type="NCBI Taxonomy" id="53326"/>
    <lineage>
        <taxon>Eukaryota</taxon>
        <taxon>Metazoa</taxon>
        <taxon>Ecdysozoa</taxon>
        <taxon>Nematoda</taxon>
        <taxon>Chromadorea</taxon>
        <taxon>Rhabditida</taxon>
        <taxon>Rhabditina</taxon>
        <taxon>Rhabditomorpha</taxon>
        <taxon>Strongyloidea</taxon>
        <taxon>Ancylostomatidae</taxon>
        <taxon>Ancylostomatinae</taxon>
        <taxon>Ancylostoma</taxon>
    </lineage>
</organism>
<keyword evidence="7" id="KW-0482">Metalloprotease</keyword>
<feature type="domain" description="Aminopeptidase N-like N-terminal" evidence="10">
    <location>
        <begin position="541"/>
        <end position="742"/>
    </location>
</feature>
<dbReference type="GO" id="GO:0005615">
    <property type="term" value="C:extracellular space"/>
    <property type="evidence" value="ECO:0007669"/>
    <property type="project" value="TreeGrafter"/>
</dbReference>
<evidence type="ECO:0000256" key="3">
    <source>
        <dbReference type="ARBA" id="ARBA00022670"/>
    </source>
</evidence>
<dbReference type="PANTHER" id="PTHR11533">
    <property type="entry name" value="PROTEASE M1 ZINC METALLOPROTEASE"/>
    <property type="match status" value="1"/>
</dbReference>
<dbReference type="EMBL" id="JARK01001565">
    <property type="protein sequence ID" value="EYB89645.1"/>
    <property type="molecule type" value="Genomic_DNA"/>
</dbReference>
<dbReference type="Gene3D" id="1.25.50.20">
    <property type="match status" value="2"/>
</dbReference>
<keyword evidence="5" id="KW-0378">Hydrolase</keyword>
<dbReference type="SUPFAM" id="SSF55486">
    <property type="entry name" value="Metalloproteases ('zincins'), catalytic domain"/>
    <property type="match status" value="2"/>
</dbReference>
<dbReference type="STRING" id="53326.A0A016SGC9"/>
<feature type="domain" description="ERAP1-like C-terminal" evidence="9">
    <location>
        <begin position="1074"/>
        <end position="1366"/>
    </location>
</feature>
<evidence type="ECO:0000313" key="12">
    <source>
        <dbReference type="Proteomes" id="UP000024635"/>
    </source>
</evidence>
<dbReference type="InterPro" id="IPR001930">
    <property type="entry name" value="Peptidase_M1"/>
</dbReference>
<proteinExistence type="inferred from homology"/>
<gene>
    <name evidence="11" type="primary">Acey_s0229.g2911</name>
    <name evidence="11" type="ORF">Y032_0229g2911</name>
</gene>
<dbReference type="Gene3D" id="2.60.40.1910">
    <property type="match status" value="1"/>
</dbReference>
<dbReference type="InterPro" id="IPR027268">
    <property type="entry name" value="Peptidase_M4/M1_CTD_sf"/>
</dbReference>
<dbReference type="GO" id="GO:0005737">
    <property type="term" value="C:cytoplasm"/>
    <property type="evidence" value="ECO:0007669"/>
    <property type="project" value="TreeGrafter"/>
</dbReference>
<keyword evidence="12" id="KW-1185">Reference proteome</keyword>
<feature type="domain" description="Peptidase M1 membrane alanine aminopeptidase" evidence="8">
    <location>
        <begin position="17"/>
        <end position="88"/>
    </location>
</feature>
<dbReference type="InterPro" id="IPR024571">
    <property type="entry name" value="ERAP1-like_C_dom"/>
</dbReference>
<dbReference type="Pfam" id="PF17900">
    <property type="entry name" value="Peptidase_M1_N"/>
    <property type="match status" value="1"/>
</dbReference>
<comment type="cofactor">
    <cofactor evidence="1">
        <name>Zn(2+)</name>
        <dbReference type="ChEBI" id="CHEBI:29105"/>
    </cofactor>
</comment>
<dbReference type="GO" id="GO:0070006">
    <property type="term" value="F:metalloaminopeptidase activity"/>
    <property type="evidence" value="ECO:0007669"/>
    <property type="project" value="TreeGrafter"/>
</dbReference>